<proteinExistence type="predicted"/>
<evidence type="ECO:0000313" key="3">
    <source>
        <dbReference type="Proteomes" id="UP000236161"/>
    </source>
</evidence>
<accession>A0A2I0BBQ9</accession>
<gene>
    <name evidence="2" type="ORF">AXF42_Ash013348</name>
</gene>
<keyword evidence="1" id="KW-0472">Membrane</keyword>
<feature type="transmembrane region" description="Helical" evidence="1">
    <location>
        <begin position="12"/>
        <end position="31"/>
    </location>
</feature>
<dbReference type="EMBL" id="KZ451896">
    <property type="protein sequence ID" value="PKA65227.1"/>
    <property type="molecule type" value="Genomic_DNA"/>
</dbReference>
<keyword evidence="3" id="KW-1185">Reference proteome</keyword>
<reference evidence="2 3" key="1">
    <citation type="journal article" date="2017" name="Nature">
        <title>The Apostasia genome and the evolution of orchids.</title>
        <authorList>
            <person name="Zhang G.Q."/>
            <person name="Liu K.W."/>
            <person name="Li Z."/>
            <person name="Lohaus R."/>
            <person name="Hsiao Y.Y."/>
            <person name="Niu S.C."/>
            <person name="Wang J.Y."/>
            <person name="Lin Y.C."/>
            <person name="Xu Q."/>
            <person name="Chen L.J."/>
            <person name="Yoshida K."/>
            <person name="Fujiwara S."/>
            <person name="Wang Z.W."/>
            <person name="Zhang Y.Q."/>
            <person name="Mitsuda N."/>
            <person name="Wang M."/>
            <person name="Liu G.H."/>
            <person name="Pecoraro L."/>
            <person name="Huang H.X."/>
            <person name="Xiao X.J."/>
            <person name="Lin M."/>
            <person name="Wu X.Y."/>
            <person name="Wu W.L."/>
            <person name="Chen Y.Y."/>
            <person name="Chang S.B."/>
            <person name="Sakamoto S."/>
            <person name="Ohme-Takagi M."/>
            <person name="Yagi M."/>
            <person name="Zeng S.J."/>
            <person name="Shen C.Y."/>
            <person name="Yeh C.M."/>
            <person name="Luo Y.B."/>
            <person name="Tsai W.C."/>
            <person name="Van de Peer Y."/>
            <person name="Liu Z.J."/>
        </authorList>
    </citation>
    <scope>NUCLEOTIDE SEQUENCE [LARGE SCALE GENOMIC DNA]</scope>
    <source>
        <strain evidence="3">cv. Shenzhen</strain>
        <tissue evidence="2">Stem</tissue>
    </source>
</reference>
<keyword evidence="1" id="KW-1133">Transmembrane helix</keyword>
<dbReference type="AlphaFoldDB" id="A0A2I0BBQ9"/>
<evidence type="ECO:0000256" key="1">
    <source>
        <dbReference type="SAM" id="Phobius"/>
    </source>
</evidence>
<keyword evidence="1" id="KW-0812">Transmembrane</keyword>
<protein>
    <submittedName>
        <fullName evidence="2">Uncharacterized protein</fullName>
    </submittedName>
</protein>
<evidence type="ECO:0000313" key="2">
    <source>
        <dbReference type="EMBL" id="PKA65227.1"/>
    </source>
</evidence>
<organism evidence="2 3">
    <name type="scientific">Apostasia shenzhenica</name>
    <dbReference type="NCBI Taxonomy" id="1088818"/>
    <lineage>
        <taxon>Eukaryota</taxon>
        <taxon>Viridiplantae</taxon>
        <taxon>Streptophyta</taxon>
        <taxon>Embryophyta</taxon>
        <taxon>Tracheophyta</taxon>
        <taxon>Spermatophyta</taxon>
        <taxon>Magnoliopsida</taxon>
        <taxon>Liliopsida</taxon>
        <taxon>Asparagales</taxon>
        <taxon>Orchidaceae</taxon>
        <taxon>Apostasioideae</taxon>
        <taxon>Apostasia</taxon>
    </lineage>
</organism>
<sequence>MSAWARRFLHGGLGLLHAAWTFFMVILGLPAGPRSNSGPDHGLHFLGHLLGPEEYCMMGWDFLKLNGLSEWATLSYWSFQIASFIKPGWAGHPVLNWAFSF</sequence>
<name>A0A2I0BBQ9_9ASPA</name>
<dbReference type="Proteomes" id="UP000236161">
    <property type="component" value="Unassembled WGS sequence"/>
</dbReference>